<evidence type="ECO:0000313" key="1">
    <source>
        <dbReference type="EMBL" id="EFS92984.1"/>
    </source>
</evidence>
<accession>A0ABP2K7T5</accession>
<evidence type="ECO:0000313" key="2">
    <source>
        <dbReference type="Proteomes" id="UP000003179"/>
    </source>
</evidence>
<keyword evidence="2" id="KW-1185">Reference proteome</keyword>
<dbReference type="EMBL" id="ADZU01000015">
    <property type="protein sequence ID" value="EFS92984.1"/>
    <property type="molecule type" value="Genomic_DNA"/>
</dbReference>
<gene>
    <name evidence="1" type="ORF">HMPREF9607_00835</name>
</gene>
<dbReference type="Proteomes" id="UP000003179">
    <property type="component" value="Unassembled WGS sequence"/>
</dbReference>
<proteinExistence type="predicted"/>
<name>A0ABP2K7T5_9ACTN</name>
<sequence length="39" mass="4279">MRLALSKSIRYPGEDGGVTRLWLGDADTYCVTVAVLDVH</sequence>
<organism evidence="1 2">
    <name type="scientific">Cutibacterium modestum HL044PA1</name>
    <dbReference type="NCBI Taxonomy" id="765109"/>
    <lineage>
        <taxon>Bacteria</taxon>
        <taxon>Bacillati</taxon>
        <taxon>Actinomycetota</taxon>
        <taxon>Actinomycetes</taxon>
        <taxon>Propionibacteriales</taxon>
        <taxon>Propionibacteriaceae</taxon>
        <taxon>Cutibacterium</taxon>
        <taxon>Cutibacterium modestum</taxon>
    </lineage>
</organism>
<protein>
    <submittedName>
        <fullName evidence="1">Uncharacterized protein</fullName>
    </submittedName>
</protein>
<reference evidence="1" key="1">
    <citation type="submission" date="2010-08" db="EMBL/GenBank/DDBJ databases">
        <authorList>
            <person name="Weinstock G."/>
            <person name="Sodergren E."/>
            <person name="Clifton S."/>
            <person name="Fulton L."/>
            <person name="Fulton B."/>
            <person name="Courtney L."/>
            <person name="Fronick C."/>
            <person name="Harrison M."/>
            <person name="Strong C."/>
            <person name="Farmer C."/>
            <person name="Delahaunty K."/>
            <person name="Markovic C."/>
            <person name="Hall O."/>
            <person name="Minx P."/>
            <person name="Tomlinson C."/>
            <person name="Mitreva M."/>
            <person name="Hou S."/>
            <person name="Chen J."/>
            <person name="Wollam A."/>
            <person name="Pepin K.H."/>
            <person name="Johnson M."/>
            <person name="Bhonagiri V."/>
            <person name="Zhang X."/>
            <person name="Suruliraj S."/>
            <person name="Warren W."/>
            <person name="Chinwalla A."/>
            <person name="Mardis E.R."/>
            <person name="Wilson R.K."/>
        </authorList>
    </citation>
    <scope>NUCLEOTIDE SEQUENCE [LARGE SCALE GENOMIC DNA]</scope>
    <source>
        <strain evidence="1">HL044PA1</strain>
    </source>
</reference>
<comment type="caution">
    <text evidence="1">The sequence shown here is derived from an EMBL/GenBank/DDBJ whole genome shotgun (WGS) entry which is preliminary data.</text>
</comment>